<evidence type="ECO:0000259" key="1">
    <source>
        <dbReference type="Pfam" id="PF01370"/>
    </source>
</evidence>
<evidence type="ECO:0000313" key="3">
    <source>
        <dbReference type="Proteomes" id="UP001596189"/>
    </source>
</evidence>
<sequence length="335" mass="35696">MTKLLVLGGTAWLGREVARAAVSRGDEVTCLARGESGQPADGVAWVAADRTRADAYDAVRTSDWDAVVDVSWQPGMVRSALAALGDHAGHWAYVSSCSVYASHGQVDAGESAELLRALEGDTATREEYGEAKVACEIACRDSVGGRLLVARSGLIGGYGDPSDRFGYWPGRFARAAAGAVPVLVPDVLEARTQTCDVRDLAEWLVRAGSAGTTGTFNAPGARHSFGEVLDACRVATGYDGAVELVPPAWLREQEVGEYMGPRSVPLWIGDPDWQGFSARDGSAAVAAGLTHRPLLDLVEQSLRWERELGLTREQRKAGLSADEEDELLQRWGAVA</sequence>
<evidence type="ECO:0000313" key="2">
    <source>
        <dbReference type="EMBL" id="MFC6005991.1"/>
    </source>
</evidence>
<dbReference type="InterPro" id="IPR001509">
    <property type="entry name" value="Epimerase_deHydtase"/>
</dbReference>
<dbReference type="PANTHER" id="PTHR48079:SF6">
    <property type="entry name" value="NAD(P)-BINDING DOMAIN-CONTAINING PROTEIN-RELATED"/>
    <property type="match status" value="1"/>
</dbReference>
<proteinExistence type="predicted"/>
<protein>
    <submittedName>
        <fullName evidence="2">NAD-dependent epimerase/dehydratase family protein</fullName>
    </submittedName>
</protein>
<keyword evidence="3" id="KW-1185">Reference proteome</keyword>
<name>A0ABW1J9R9_9ACTN</name>
<reference evidence="3" key="1">
    <citation type="journal article" date="2019" name="Int. J. Syst. Evol. Microbiol.">
        <title>The Global Catalogue of Microorganisms (GCM) 10K type strain sequencing project: providing services to taxonomists for standard genome sequencing and annotation.</title>
        <authorList>
            <consortium name="The Broad Institute Genomics Platform"/>
            <consortium name="The Broad Institute Genome Sequencing Center for Infectious Disease"/>
            <person name="Wu L."/>
            <person name="Ma J."/>
        </authorList>
    </citation>
    <scope>NUCLEOTIDE SEQUENCE [LARGE SCALE GENOMIC DNA]</scope>
    <source>
        <strain evidence="3">KACC 14249</strain>
    </source>
</reference>
<comment type="caution">
    <text evidence="2">The sequence shown here is derived from an EMBL/GenBank/DDBJ whole genome shotgun (WGS) entry which is preliminary data.</text>
</comment>
<accession>A0ABW1J9R9</accession>
<gene>
    <name evidence="2" type="ORF">ACFQDO_02510</name>
</gene>
<dbReference type="InterPro" id="IPR051783">
    <property type="entry name" value="NAD(P)-dependent_oxidoreduct"/>
</dbReference>
<dbReference type="Gene3D" id="3.40.50.720">
    <property type="entry name" value="NAD(P)-binding Rossmann-like Domain"/>
    <property type="match status" value="1"/>
</dbReference>
<dbReference type="SUPFAM" id="SSF51735">
    <property type="entry name" value="NAD(P)-binding Rossmann-fold domains"/>
    <property type="match status" value="1"/>
</dbReference>
<dbReference type="RefSeq" id="WP_345716858.1">
    <property type="nucleotide sequence ID" value="NZ_BAABFP010000005.1"/>
</dbReference>
<dbReference type="Proteomes" id="UP001596189">
    <property type="component" value="Unassembled WGS sequence"/>
</dbReference>
<feature type="domain" description="NAD-dependent epimerase/dehydratase" evidence="1">
    <location>
        <begin position="5"/>
        <end position="210"/>
    </location>
</feature>
<dbReference type="PANTHER" id="PTHR48079">
    <property type="entry name" value="PROTEIN YEEZ"/>
    <property type="match status" value="1"/>
</dbReference>
<dbReference type="EMBL" id="JBHSRD010000002">
    <property type="protein sequence ID" value="MFC6005991.1"/>
    <property type="molecule type" value="Genomic_DNA"/>
</dbReference>
<organism evidence="2 3">
    <name type="scientific">Angustibacter luteus</name>
    <dbReference type="NCBI Taxonomy" id="658456"/>
    <lineage>
        <taxon>Bacteria</taxon>
        <taxon>Bacillati</taxon>
        <taxon>Actinomycetota</taxon>
        <taxon>Actinomycetes</taxon>
        <taxon>Kineosporiales</taxon>
        <taxon>Kineosporiaceae</taxon>
    </lineage>
</organism>
<dbReference type="Pfam" id="PF01370">
    <property type="entry name" value="Epimerase"/>
    <property type="match status" value="1"/>
</dbReference>
<dbReference type="InterPro" id="IPR036291">
    <property type="entry name" value="NAD(P)-bd_dom_sf"/>
</dbReference>